<proteinExistence type="predicted"/>
<dbReference type="AlphaFoldDB" id="A0A386H4N6"/>
<dbReference type="Pfam" id="PF00158">
    <property type="entry name" value="Sigma54_activat"/>
    <property type="match status" value="1"/>
</dbReference>
<feature type="domain" description="Sigma-54 factor interaction" evidence="3">
    <location>
        <begin position="1"/>
        <end position="89"/>
    </location>
</feature>
<keyword evidence="1" id="KW-0547">Nucleotide-binding</keyword>
<dbReference type="InterPro" id="IPR002078">
    <property type="entry name" value="Sigma_54_int"/>
</dbReference>
<dbReference type="PROSITE" id="PS50045">
    <property type="entry name" value="SIGMA54_INTERACT_4"/>
    <property type="match status" value="1"/>
</dbReference>
<dbReference type="Gene3D" id="3.40.50.300">
    <property type="entry name" value="P-loop containing nucleotide triphosphate hydrolases"/>
    <property type="match status" value="1"/>
</dbReference>
<dbReference type="PANTHER" id="PTHR32071">
    <property type="entry name" value="TRANSCRIPTIONAL REGULATORY PROTEIN"/>
    <property type="match status" value="1"/>
</dbReference>
<accession>A0A386H4N6</accession>
<keyword evidence="5" id="KW-1185">Reference proteome</keyword>
<dbReference type="KEGG" id="cfer:D4Z93_08125"/>
<evidence type="ECO:0000259" key="3">
    <source>
        <dbReference type="PROSITE" id="PS50045"/>
    </source>
</evidence>
<sequence length="94" mass="10826">MVEQANLGTPFLDEIGELPFTLQAKLLQLVQEKTYIPVGAIHPKKIDIRIIAATNKDLLQLVKKGRFREDLYYRLALGVVKIPPLRERRHRHTA</sequence>
<organism evidence="4 5">
    <name type="scientific">Clostridium fermenticellae</name>
    <dbReference type="NCBI Taxonomy" id="2068654"/>
    <lineage>
        <taxon>Bacteria</taxon>
        <taxon>Bacillati</taxon>
        <taxon>Bacillota</taxon>
        <taxon>Clostridia</taxon>
        <taxon>Eubacteriales</taxon>
        <taxon>Clostridiaceae</taxon>
        <taxon>Clostridium</taxon>
    </lineage>
</organism>
<evidence type="ECO:0000256" key="2">
    <source>
        <dbReference type="ARBA" id="ARBA00022840"/>
    </source>
</evidence>
<dbReference type="InterPro" id="IPR027417">
    <property type="entry name" value="P-loop_NTPase"/>
</dbReference>
<name>A0A386H4N6_9CLOT</name>
<evidence type="ECO:0000313" key="5">
    <source>
        <dbReference type="Proteomes" id="UP000266301"/>
    </source>
</evidence>
<reference evidence="4 5" key="1">
    <citation type="journal article" date="2019" name="Int. J. Syst. Evol. Microbiol.">
        <title>Clostridium fermenticellae sp. nov., isolated from the mud in a fermentation cellar for the production of the Chinese liquor, baijiu.</title>
        <authorList>
            <person name="Xu P.X."/>
            <person name="Chai L.J."/>
            <person name="Qiu T."/>
            <person name="Zhang X.J."/>
            <person name="Lu Z.M."/>
            <person name="Xiao C."/>
            <person name="Wang S.T."/>
            <person name="Shen C.H."/>
            <person name="Shi J.S."/>
            <person name="Xu Z.H."/>
        </authorList>
    </citation>
    <scope>NUCLEOTIDE SEQUENCE [LARGE SCALE GENOMIC DNA]</scope>
    <source>
        <strain evidence="4 5">JN500901</strain>
    </source>
</reference>
<evidence type="ECO:0000256" key="1">
    <source>
        <dbReference type="ARBA" id="ARBA00022741"/>
    </source>
</evidence>
<gene>
    <name evidence="4" type="ORF">D4Z93_08125</name>
</gene>
<dbReference type="OrthoDB" id="9803970at2"/>
<dbReference type="GO" id="GO:0005524">
    <property type="term" value="F:ATP binding"/>
    <property type="evidence" value="ECO:0007669"/>
    <property type="project" value="UniProtKB-KW"/>
</dbReference>
<dbReference type="SUPFAM" id="SSF52540">
    <property type="entry name" value="P-loop containing nucleoside triphosphate hydrolases"/>
    <property type="match status" value="1"/>
</dbReference>
<keyword evidence="2" id="KW-0067">ATP-binding</keyword>
<evidence type="ECO:0000313" key="4">
    <source>
        <dbReference type="EMBL" id="AYD40493.1"/>
    </source>
</evidence>
<dbReference type="Proteomes" id="UP000266301">
    <property type="component" value="Chromosome"/>
</dbReference>
<protein>
    <recommendedName>
        <fullName evidence="3">Sigma-54 factor interaction domain-containing protein</fullName>
    </recommendedName>
</protein>
<dbReference type="EMBL" id="CP032416">
    <property type="protein sequence ID" value="AYD40493.1"/>
    <property type="molecule type" value="Genomic_DNA"/>
</dbReference>
<dbReference type="GO" id="GO:0006355">
    <property type="term" value="P:regulation of DNA-templated transcription"/>
    <property type="evidence" value="ECO:0007669"/>
    <property type="project" value="InterPro"/>
</dbReference>